<dbReference type="InterPro" id="IPR011946">
    <property type="entry name" value="Integrase_integron-type"/>
</dbReference>
<dbReference type="InterPro" id="IPR044068">
    <property type="entry name" value="CB"/>
</dbReference>
<gene>
    <name evidence="8" type="primary">xerD_4</name>
    <name evidence="8" type="ORF">FF011L_39110</name>
</gene>
<protein>
    <submittedName>
        <fullName evidence="8">Tyrosine recombinase XerD</fullName>
    </submittedName>
</protein>
<reference evidence="8 9" key="1">
    <citation type="submission" date="2019-02" db="EMBL/GenBank/DDBJ databases">
        <title>Deep-cultivation of Planctomycetes and their phenomic and genomic characterization uncovers novel biology.</title>
        <authorList>
            <person name="Wiegand S."/>
            <person name="Jogler M."/>
            <person name="Boedeker C."/>
            <person name="Pinto D."/>
            <person name="Vollmers J."/>
            <person name="Rivas-Marin E."/>
            <person name="Kohn T."/>
            <person name="Peeters S.H."/>
            <person name="Heuer A."/>
            <person name="Rast P."/>
            <person name="Oberbeckmann S."/>
            <person name="Bunk B."/>
            <person name="Jeske O."/>
            <person name="Meyerdierks A."/>
            <person name="Storesund J.E."/>
            <person name="Kallscheuer N."/>
            <person name="Luecker S."/>
            <person name="Lage O.M."/>
            <person name="Pohl T."/>
            <person name="Merkel B.J."/>
            <person name="Hornburger P."/>
            <person name="Mueller R.-W."/>
            <person name="Bruemmer F."/>
            <person name="Labrenz M."/>
            <person name="Spormann A.M."/>
            <person name="Op den Camp H."/>
            <person name="Overmann J."/>
            <person name="Amann R."/>
            <person name="Jetten M.S.M."/>
            <person name="Mascher T."/>
            <person name="Medema M.H."/>
            <person name="Devos D.P."/>
            <person name="Kaster A.-K."/>
            <person name="Ovreas L."/>
            <person name="Rohde M."/>
            <person name="Galperin M.Y."/>
            <person name="Jogler C."/>
        </authorList>
    </citation>
    <scope>NUCLEOTIDE SEQUENCE [LARGE SCALE GENOMIC DNA]</scope>
    <source>
        <strain evidence="8 9">FF011L</strain>
    </source>
</reference>
<evidence type="ECO:0000256" key="4">
    <source>
        <dbReference type="ARBA" id="ARBA00023172"/>
    </source>
</evidence>
<dbReference type="PROSITE" id="PS51898">
    <property type="entry name" value="TYR_RECOMBINASE"/>
    <property type="match status" value="1"/>
</dbReference>
<dbReference type="PANTHER" id="PTHR30349:SF64">
    <property type="entry name" value="PROPHAGE INTEGRASE INTD-RELATED"/>
    <property type="match status" value="1"/>
</dbReference>
<dbReference type="PROSITE" id="PS51900">
    <property type="entry name" value="CB"/>
    <property type="match status" value="1"/>
</dbReference>
<dbReference type="InterPro" id="IPR004107">
    <property type="entry name" value="Integrase_SAM-like_N"/>
</dbReference>
<keyword evidence="2" id="KW-0229">DNA integration</keyword>
<dbReference type="InterPro" id="IPR002104">
    <property type="entry name" value="Integrase_catalytic"/>
</dbReference>
<keyword evidence="4" id="KW-0233">DNA recombination</keyword>
<evidence type="ECO:0000256" key="1">
    <source>
        <dbReference type="ARBA" id="ARBA00008857"/>
    </source>
</evidence>
<dbReference type="Gene3D" id="1.10.443.10">
    <property type="entry name" value="Intergrase catalytic core"/>
    <property type="match status" value="1"/>
</dbReference>
<evidence type="ECO:0000259" key="7">
    <source>
        <dbReference type="PROSITE" id="PS51900"/>
    </source>
</evidence>
<dbReference type="EMBL" id="CP036262">
    <property type="protein sequence ID" value="QDS95124.1"/>
    <property type="molecule type" value="Genomic_DNA"/>
</dbReference>
<evidence type="ECO:0000256" key="3">
    <source>
        <dbReference type="ARBA" id="ARBA00023125"/>
    </source>
</evidence>
<dbReference type="InterPro" id="IPR050090">
    <property type="entry name" value="Tyrosine_recombinase_XerCD"/>
</dbReference>
<evidence type="ECO:0000256" key="5">
    <source>
        <dbReference type="PROSITE-ProRule" id="PRU01248"/>
    </source>
</evidence>
<dbReference type="AlphaFoldDB" id="A0A517MJT2"/>
<feature type="domain" description="Tyr recombinase" evidence="6">
    <location>
        <begin position="113"/>
        <end position="326"/>
    </location>
</feature>
<feature type="domain" description="Core-binding (CB)" evidence="7">
    <location>
        <begin position="17"/>
        <end position="96"/>
    </location>
</feature>
<dbReference type="KEGG" id="rml:FF011L_39110"/>
<keyword evidence="3 5" id="KW-0238">DNA-binding</keyword>
<dbReference type="Gene3D" id="1.10.150.130">
    <property type="match status" value="1"/>
</dbReference>
<dbReference type="InterPro" id="IPR013762">
    <property type="entry name" value="Integrase-like_cat_sf"/>
</dbReference>
<evidence type="ECO:0000259" key="6">
    <source>
        <dbReference type="PROSITE" id="PS51898"/>
    </source>
</evidence>
<evidence type="ECO:0000313" key="9">
    <source>
        <dbReference type="Proteomes" id="UP000320672"/>
    </source>
</evidence>
<sequence>MVLGEGNPGRIDPSEPLAVRQLRERMRVIRHPKSTEDAYVGWIKQLVRHMDDEHLEKYGEREISDFLTELAVTRGVVAGTQNQALSAIKFLFEKVYGRELGFINSMRARESLFLPTVLTKSEISKMLDKIRNRNRVMFLLMYGSGLRHRECRTLRIKDVCFDNRQITVRDGKGQKDRITVLPEVLIECLRNQIASARVLHEQDLDEGFGNVYLPFALARKYPSAERQLCWQYVFPAGRRSLDKRSGTIRRHHVYENTFCDGFRKALRLTNIDKPAVPHTLRHSFATHMLEDGADIRTVQELLGHKDVKTTMIYTHVMNRPGLAVTSPLDRLMKANA</sequence>
<dbReference type="GO" id="GO:0003677">
    <property type="term" value="F:DNA binding"/>
    <property type="evidence" value="ECO:0007669"/>
    <property type="project" value="UniProtKB-UniRule"/>
</dbReference>
<accession>A0A517MJT2</accession>
<dbReference type="GO" id="GO:0015074">
    <property type="term" value="P:DNA integration"/>
    <property type="evidence" value="ECO:0007669"/>
    <property type="project" value="UniProtKB-KW"/>
</dbReference>
<dbReference type="Pfam" id="PF00589">
    <property type="entry name" value="Phage_integrase"/>
    <property type="match status" value="1"/>
</dbReference>
<evidence type="ECO:0000256" key="2">
    <source>
        <dbReference type="ARBA" id="ARBA00022908"/>
    </source>
</evidence>
<dbReference type="SUPFAM" id="SSF56349">
    <property type="entry name" value="DNA breaking-rejoining enzymes"/>
    <property type="match status" value="1"/>
</dbReference>
<name>A0A517MJT2_9BACT</name>
<dbReference type="Pfam" id="PF13495">
    <property type="entry name" value="Phage_int_SAM_4"/>
    <property type="match status" value="1"/>
</dbReference>
<comment type="similarity">
    <text evidence="1">Belongs to the 'phage' integrase family.</text>
</comment>
<dbReference type="GO" id="GO:0006310">
    <property type="term" value="P:DNA recombination"/>
    <property type="evidence" value="ECO:0007669"/>
    <property type="project" value="UniProtKB-KW"/>
</dbReference>
<dbReference type="NCBIfam" id="TIGR02249">
    <property type="entry name" value="integrase_gron"/>
    <property type="match status" value="1"/>
</dbReference>
<evidence type="ECO:0000313" key="8">
    <source>
        <dbReference type="EMBL" id="QDS95124.1"/>
    </source>
</evidence>
<proteinExistence type="inferred from homology"/>
<dbReference type="Proteomes" id="UP000320672">
    <property type="component" value="Chromosome"/>
</dbReference>
<dbReference type="InterPro" id="IPR011010">
    <property type="entry name" value="DNA_brk_join_enz"/>
</dbReference>
<organism evidence="8 9">
    <name type="scientific">Roseimaritima multifibrata</name>
    <dbReference type="NCBI Taxonomy" id="1930274"/>
    <lineage>
        <taxon>Bacteria</taxon>
        <taxon>Pseudomonadati</taxon>
        <taxon>Planctomycetota</taxon>
        <taxon>Planctomycetia</taxon>
        <taxon>Pirellulales</taxon>
        <taxon>Pirellulaceae</taxon>
        <taxon>Roseimaritima</taxon>
    </lineage>
</organism>
<dbReference type="PANTHER" id="PTHR30349">
    <property type="entry name" value="PHAGE INTEGRASE-RELATED"/>
    <property type="match status" value="1"/>
</dbReference>
<keyword evidence="9" id="KW-1185">Reference proteome</keyword>
<dbReference type="InterPro" id="IPR010998">
    <property type="entry name" value="Integrase_recombinase_N"/>
</dbReference>